<evidence type="ECO:0000313" key="2">
    <source>
        <dbReference type="EMBL" id="KAG2576925.1"/>
    </source>
</evidence>
<protein>
    <submittedName>
        <fullName evidence="2">Uncharacterized protein</fullName>
    </submittedName>
</protein>
<organism evidence="2 3">
    <name type="scientific">Panicum virgatum</name>
    <name type="common">Blackwell switchgrass</name>
    <dbReference type="NCBI Taxonomy" id="38727"/>
    <lineage>
        <taxon>Eukaryota</taxon>
        <taxon>Viridiplantae</taxon>
        <taxon>Streptophyta</taxon>
        <taxon>Embryophyta</taxon>
        <taxon>Tracheophyta</taxon>
        <taxon>Spermatophyta</taxon>
        <taxon>Magnoliopsida</taxon>
        <taxon>Liliopsida</taxon>
        <taxon>Poales</taxon>
        <taxon>Poaceae</taxon>
        <taxon>PACMAD clade</taxon>
        <taxon>Panicoideae</taxon>
        <taxon>Panicodae</taxon>
        <taxon>Paniceae</taxon>
        <taxon>Panicinae</taxon>
        <taxon>Panicum</taxon>
        <taxon>Panicum sect. Hiantes</taxon>
    </lineage>
</organism>
<feature type="compositionally biased region" description="Polar residues" evidence="1">
    <location>
        <begin position="50"/>
        <end position="59"/>
    </location>
</feature>
<dbReference type="EMBL" id="CM029048">
    <property type="protein sequence ID" value="KAG2576927.1"/>
    <property type="molecule type" value="Genomic_DNA"/>
</dbReference>
<accession>A0A8T0QVH2</accession>
<dbReference type="PROSITE" id="PS01145">
    <property type="entry name" value="RIBOSOMAL_L34E"/>
    <property type="match status" value="1"/>
</dbReference>
<dbReference type="InterPro" id="IPR029058">
    <property type="entry name" value="AB_hydrolase_fold"/>
</dbReference>
<sequence>MSERCLRCCRGARCPVSRRGSPSSRRSRRRTPSGRTRPPAASSPPACRGTTLSTCCSSTPGGGTRWWPSTSGTPARASPCSTRTATPPTSASSTTSLCSSRYDYSGYGASTGKPSEENTYADIEAVYQCLETEYGISQEDIILYGQSVGSGPTLHLASRLPRLRGVVLHSAILSGLRVVCHVNFTFCFDIYKSNLFLQNVKKIKKVKCPVLVIHGTDDDVVNWSHGKELWKLAREPYDPLWIKGGGHCNLELYPDFIRHLSRFIREMETITTKIRLKKIRQSLQPRKKAHRVSTATTTTFTTNCCCRIRVRKPTCPSCNFSCGCCELRNCFTFCFIRCCPSCFSCGSCCSCRSCFKCCCCGDAR</sequence>
<evidence type="ECO:0000256" key="1">
    <source>
        <dbReference type="SAM" id="MobiDB-lite"/>
    </source>
</evidence>
<feature type="compositionally biased region" description="Low complexity" evidence="1">
    <location>
        <begin position="33"/>
        <end position="48"/>
    </location>
</feature>
<proteinExistence type="predicted"/>
<feature type="region of interest" description="Disordered" evidence="1">
    <location>
        <begin position="15"/>
        <end position="96"/>
    </location>
</feature>
<reference evidence="2" key="1">
    <citation type="submission" date="2020-05" db="EMBL/GenBank/DDBJ databases">
        <title>WGS assembly of Panicum virgatum.</title>
        <authorList>
            <person name="Lovell J.T."/>
            <person name="Jenkins J."/>
            <person name="Shu S."/>
            <person name="Juenger T.E."/>
            <person name="Schmutz J."/>
        </authorList>
    </citation>
    <scope>NUCLEOTIDE SEQUENCE</scope>
    <source>
        <strain evidence="2">AP13</strain>
    </source>
</reference>
<dbReference type="EMBL" id="CM029048">
    <property type="protein sequence ID" value="KAG2576918.1"/>
    <property type="molecule type" value="Genomic_DNA"/>
</dbReference>
<feature type="compositionally biased region" description="Low complexity" evidence="1">
    <location>
        <begin position="77"/>
        <end position="96"/>
    </location>
</feature>
<dbReference type="EMBL" id="CM029048">
    <property type="protein sequence ID" value="KAG2576925.1"/>
    <property type="molecule type" value="Genomic_DNA"/>
</dbReference>
<name>A0A8T0QVH2_PANVG</name>
<dbReference type="PANTHER" id="PTHR12277:SF139">
    <property type="entry name" value="ALPHA_BETA-HYDROLASES SUPERFAMILY PROTEIN"/>
    <property type="match status" value="1"/>
</dbReference>
<keyword evidence="3" id="KW-1185">Reference proteome</keyword>
<comment type="caution">
    <text evidence="2">The sequence shown here is derived from an EMBL/GenBank/DDBJ whole genome shotgun (WGS) entry which is preliminary data.</text>
</comment>
<dbReference type="SUPFAM" id="SSF53474">
    <property type="entry name" value="alpha/beta-Hydrolases"/>
    <property type="match status" value="1"/>
</dbReference>
<gene>
    <name evidence="2" type="ORF">PVAP13_6NG052400</name>
</gene>
<evidence type="ECO:0000313" key="3">
    <source>
        <dbReference type="Proteomes" id="UP000823388"/>
    </source>
</evidence>
<dbReference type="AlphaFoldDB" id="A0A8T0QVH2"/>
<dbReference type="Gene3D" id="3.40.50.1820">
    <property type="entry name" value="alpha/beta hydrolase"/>
    <property type="match status" value="1"/>
</dbReference>
<dbReference type="Proteomes" id="UP000823388">
    <property type="component" value="Chromosome 6N"/>
</dbReference>
<dbReference type="PANTHER" id="PTHR12277">
    <property type="entry name" value="ALPHA/BETA HYDROLASE DOMAIN-CONTAINING PROTEIN"/>
    <property type="match status" value="1"/>
</dbReference>
<dbReference type="InterPro" id="IPR018065">
    <property type="entry name" value="Ribosomal_eL34_CS"/>
</dbReference>